<evidence type="ECO:0000256" key="3">
    <source>
        <dbReference type="ARBA" id="ARBA00030367"/>
    </source>
</evidence>
<organism evidence="5 6">
    <name type="scientific">Leptotrombidium deliense</name>
    <dbReference type="NCBI Taxonomy" id="299467"/>
    <lineage>
        <taxon>Eukaryota</taxon>
        <taxon>Metazoa</taxon>
        <taxon>Ecdysozoa</taxon>
        <taxon>Arthropoda</taxon>
        <taxon>Chelicerata</taxon>
        <taxon>Arachnida</taxon>
        <taxon>Acari</taxon>
        <taxon>Acariformes</taxon>
        <taxon>Trombidiformes</taxon>
        <taxon>Prostigmata</taxon>
        <taxon>Anystina</taxon>
        <taxon>Parasitengona</taxon>
        <taxon>Trombiculoidea</taxon>
        <taxon>Trombiculidae</taxon>
        <taxon>Leptotrombidium</taxon>
    </lineage>
</organism>
<sequence>MGCDGGTIPRRDELVKTKQKAEEKDKNADILAKWKYCALSCTLLQEPIVCCELGRLFNKEAIIEYLLNKDTTQNQICAHIRNLKDVVTLNLTLKNDYKEKGADNGGEYVDIQDSKYICPVVGLEMNGKYKFCFLRKCGCVLSERALKEVKSDVCHKCGANLDVDDVITINGTDEEVKVLRQKMEERRAFEKALKKAAKKRKNESSSTEVSSKEQKIDKDSQKEVSKPSTSTLKTSVKSILPDKARTDYSVAKDPTTSETYKSIFTSHKSAQNRPKGHWVTYNPLYF</sequence>
<dbReference type="AlphaFoldDB" id="A0A443SUW3"/>
<dbReference type="PANTHER" id="PTHR12775:SF0">
    <property type="entry name" value="REPLICATION TERMINATION FACTOR 2"/>
    <property type="match status" value="1"/>
</dbReference>
<feature type="compositionally biased region" description="Basic and acidic residues" evidence="4">
    <location>
        <begin position="210"/>
        <end position="225"/>
    </location>
</feature>
<dbReference type="OrthoDB" id="247013at2759"/>
<evidence type="ECO:0000256" key="4">
    <source>
        <dbReference type="SAM" id="MobiDB-lite"/>
    </source>
</evidence>
<dbReference type="VEuPathDB" id="VectorBase:LDEU000726"/>
<proteinExistence type="inferred from homology"/>
<dbReference type="Proteomes" id="UP000288716">
    <property type="component" value="Unassembled WGS sequence"/>
</dbReference>
<gene>
    <name evidence="5" type="ORF">B4U80_00976</name>
</gene>
<evidence type="ECO:0000313" key="5">
    <source>
        <dbReference type="EMBL" id="RWS31316.1"/>
    </source>
</evidence>
<comment type="similarity">
    <text evidence="1">Belongs to the rtf2 family.</text>
</comment>
<comment type="caution">
    <text evidence="5">The sequence shown here is derived from an EMBL/GenBank/DDBJ whole genome shotgun (WGS) entry which is preliminary data.</text>
</comment>
<reference evidence="5 6" key="1">
    <citation type="journal article" date="2018" name="Gigascience">
        <title>Genomes of trombidid mites reveal novel predicted allergens and laterally-transferred genes associated with secondary metabolism.</title>
        <authorList>
            <person name="Dong X."/>
            <person name="Chaisiri K."/>
            <person name="Xia D."/>
            <person name="Armstrong S.D."/>
            <person name="Fang Y."/>
            <person name="Donnelly M.J."/>
            <person name="Kadowaki T."/>
            <person name="McGarry J.W."/>
            <person name="Darby A.C."/>
            <person name="Makepeace B.L."/>
        </authorList>
    </citation>
    <scope>NUCLEOTIDE SEQUENCE [LARGE SCALE GENOMIC DNA]</scope>
    <source>
        <strain evidence="5">UoL-UT</strain>
    </source>
</reference>
<keyword evidence="6" id="KW-1185">Reference proteome</keyword>
<accession>A0A443SUW3</accession>
<evidence type="ECO:0000256" key="2">
    <source>
        <dbReference type="ARBA" id="ARBA00015157"/>
    </source>
</evidence>
<dbReference type="InterPro" id="IPR027799">
    <property type="entry name" value="Rtf2_RING-finger"/>
</dbReference>
<dbReference type="Pfam" id="PF04641">
    <property type="entry name" value="Rtf2"/>
    <property type="match status" value="1"/>
</dbReference>
<dbReference type="InterPro" id="IPR006735">
    <property type="entry name" value="Rtf2"/>
</dbReference>
<dbReference type="STRING" id="299467.A0A443SUW3"/>
<name>A0A443SUW3_9ACAR</name>
<evidence type="ECO:0000313" key="6">
    <source>
        <dbReference type="Proteomes" id="UP000288716"/>
    </source>
</evidence>
<dbReference type="CDD" id="cd16653">
    <property type="entry name" value="RING-like_Rtf2"/>
    <property type="match status" value="1"/>
</dbReference>
<protein>
    <recommendedName>
        <fullName evidence="2">Replication termination factor 2</fullName>
    </recommendedName>
    <alternativeName>
        <fullName evidence="3">Replication termination factor 2 domain-containing protein 1</fullName>
    </alternativeName>
</protein>
<dbReference type="GO" id="GO:0006274">
    <property type="term" value="P:DNA replication termination"/>
    <property type="evidence" value="ECO:0007669"/>
    <property type="project" value="TreeGrafter"/>
</dbReference>
<feature type="region of interest" description="Disordered" evidence="4">
    <location>
        <begin position="195"/>
        <end position="237"/>
    </location>
</feature>
<dbReference type="EMBL" id="NCKV01000206">
    <property type="protein sequence ID" value="RWS31316.1"/>
    <property type="molecule type" value="Genomic_DNA"/>
</dbReference>
<dbReference type="GO" id="GO:0005634">
    <property type="term" value="C:nucleus"/>
    <property type="evidence" value="ECO:0007669"/>
    <property type="project" value="TreeGrafter"/>
</dbReference>
<dbReference type="PANTHER" id="PTHR12775">
    <property type="entry name" value="PROTEIN C20ORF43 HOMOLOG"/>
    <property type="match status" value="1"/>
</dbReference>
<evidence type="ECO:0000256" key="1">
    <source>
        <dbReference type="ARBA" id="ARBA00009885"/>
    </source>
</evidence>
<feature type="compositionally biased region" description="Polar residues" evidence="4">
    <location>
        <begin position="226"/>
        <end position="237"/>
    </location>
</feature>